<dbReference type="InterPro" id="IPR050109">
    <property type="entry name" value="HTH-type_TetR-like_transc_reg"/>
</dbReference>
<dbReference type="Gene3D" id="1.10.357.10">
    <property type="entry name" value="Tetracycline Repressor, domain 2"/>
    <property type="match status" value="1"/>
</dbReference>
<evidence type="ECO:0000313" key="5">
    <source>
        <dbReference type="EMBL" id="TQL69355.1"/>
    </source>
</evidence>
<keyword evidence="1 2" id="KW-0238">DNA-binding</keyword>
<feature type="domain" description="HTH tetR-type" evidence="4">
    <location>
        <begin position="21"/>
        <end position="81"/>
    </location>
</feature>
<protein>
    <submittedName>
        <fullName evidence="5">TetR family transcriptional regulator</fullName>
    </submittedName>
</protein>
<accession>A0A543A9V9</accession>
<evidence type="ECO:0000259" key="4">
    <source>
        <dbReference type="PROSITE" id="PS50977"/>
    </source>
</evidence>
<dbReference type="InterPro" id="IPR001647">
    <property type="entry name" value="HTH_TetR"/>
</dbReference>
<dbReference type="Pfam" id="PF00440">
    <property type="entry name" value="TetR_N"/>
    <property type="match status" value="1"/>
</dbReference>
<dbReference type="GO" id="GO:0000976">
    <property type="term" value="F:transcription cis-regulatory region binding"/>
    <property type="evidence" value="ECO:0007669"/>
    <property type="project" value="TreeGrafter"/>
</dbReference>
<sequence>MGTGGRDTLGPMKRRHGDSARQRRDALVRATIEVAAEKGMAGVTHRAVTERAGLPLATVGYFFDSITDLAAEALRTGVADDVARLRTLADELAQASPSADATAEAFVAALISPPTDSLAFLEALIHAARDPQFRPVVAEVLTAGRQVADRAATVAGATRTDPGAALALVHGYLLHALAAPDLVDADALLRGVRALVIGTLVDNGDISLALRLAGREADISR</sequence>
<dbReference type="PROSITE" id="PS50977">
    <property type="entry name" value="HTH_TETR_2"/>
    <property type="match status" value="1"/>
</dbReference>
<dbReference type="SUPFAM" id="SSF46689">
    <property type="entry name" value="Homeodomain-like"/>
    <property type="match status" value="1"/>
</dbReference>
<evidence type="ECO:0000256" key="3">
    <source>
        <dbReference type="SAM" id="MobiDB-lite"/>
    </source>
</evidence>
<gene>
    <name evidence="5" type="ORF">FB381_3260</name>
</gene>
<proteinExistence type="predicted"/>
<evidence type="ECO:0000256" key="2">
    <source>
        <dbReference type="PROSITE-ProRule" id="PRU00335"/>
    </source>
</evidence>
<feature type="DNA-binding region" description="H-T-H motif" evidence="2">
    <location>
        <begin position="44"/>
        <end position="63"/>
    </location>
</feature>
<dbReference type="EMBL" id="VFOV01000001">
    <property type="protein sequence ID" value="TQL69355.1"/>
    <property type="molecule type" value="Genomic_DNA"/>
</dbReference>
<dbReference type="PANTHER" id="PTHR30055:SF231">
    <property type="entry name" value="TRANSCRIPTIONAL REGULATORY PROTEIN (PROBABLY DEOR-FAMILY)-RELATED"/>
    <property type="match status" value="1"/>
</dbReference>
<organism evidence="5 6">
    <name type="scientific">Nocardioides albertanoniae</name>
    <dbReference type="NCBI Taxonomy" id="1175486"/>
    <lineage>
        <taxon>Bacteria</taxon>
        <taxon>Bacillati</taxon>
        <taxon>Actinomycetota</taxon>
        <taxon>Actinomycetes</taxon>
        <taxon>Propionibacteriales</taxon>
        <taxon>Nocardioidaceae</taxon>
        <taxon>Nocardioides</taxon>
    </lineage>
</organism>
<dbReference type="Proteomes" id="UP000320209">
    <property type="component" value="Unassembled WGS sequence"/>
</dbReference>
<feature type="region of interest" description="Disordered" evidence="3">
    <location>
        <begin position="1"/>
        <end position="23"/>
    </location>
</feature>
<evidence type="ECO:0000256" key="1">
    <source>
        <dbReference type="ARBA" id="ARBA00023125"/>
    </source>
</evidence>
<name>A0A543A9V9_9ACTN</name>
<comment type="caution">
    <text evidence="5">The sequence shown here is derived from an EMBL/GenBank/DDBJ whole genome shotgun (WGS) entry which is preliminary data.</text>
</comment>
<evidence type="ECO:0000313" key="6">
    <source>
        <dbReference type="Proteomes" id="UP000320209"/>
    </source>
</evidence>
<dbReference type="GO" id="GO:0003700">
    <property type="term" value="F:DNA-binding transcription factor activity"/>
    <property type="evidence" value="ECO:0007669"/>
    <property type="project" value="TreeGrafter"/>
</dbReference>
<dbReference type="InterPro" id="IPR009057">
    <property type="entry name" value="Homeodomain-like_sf"/>
</dbReference>
<dbReference type="PANTHER" id="PTHR30055">
    <property type="entry name" value="HTH-TYPE TRANSCRIPTIONAL REGULATOR RUTR"/>
    <property type="match status" value="1"/>
</dbReference>
<dbReference type="AlphaFoldDB" id="A0A543A9V9"/>
<dbReference type="Pfam" id="PF17940">
    <property type="entry name" value="TetR_C_31"/>
    <property type="match status" value="1"/>
</dbReference>
<keyword evidence="6" id="KW-1185">Reference proteome</keyword>
<dbReference type="InterPro" id="IPR041583">
    <property type="entry name" value="TetR_C_31"/>
</dbReference>
<reference evidence="5 6" key="1">
    <citation type="submission" date="2019-06" db="EMBL/GenBank/DDBJ databases">
        <title>Sequencing the genomes of 1000 actinobacteria strains.</title>
        <authorList>
            <person name="Klenk H.-P."/>
        </authorList>
    </citation>
    <scope>NUCLEOTIDE SEQUENCE [LARGE SCALE GENOMIC DNA]</scope>
    <source>
        <strain evidence="5 6">DSM 25218</strain>
    </source>
</reference>